<gene>
    <name evidence="3" type="ORF">US86_C0004G0049</name>
</gene>
<organism evidence="3 4">
    <name type="scientific">Candidatus Daviesbacteria bacterium GW2011_GWA2_38_24</name>
    <dbReference type="NCBI Taxonomy" id="1618422"/>
    <lineage>
        <taxon>Bacteria</taxon>
        <taxon>Candidatus Daviesiibacteriota</taxon>
    </lineage>
</organism>
<sequence>MFQAIRKLKGFLSEHKETYPWLGVFAILILSALTIWQLNYVKATDCDTPISAPISTSVPCEPPISTPVVPPSPSAIVCAQVITRACEVNNPNNCQDFGSSCIPDGWTRNIQPKIISLNPTSAKPGDKVKVSGSNFNSSSKVYVNNVEMPGEYEIAIDGSEITFTLAKEVNFDAKKRYSVVVETGNGDSNAEYLTVAPGFLGDVPTADNKQAVIAEVVNVTAEKPEVVLGSVNFDSTVYVPSNVNGVLLNASNMAFPYWEKRAIYLYKGITINSTTSLGNAKLELPGSLTVFGLNWLGLIAALTVLDKPSVNIPVSGGYDAKVSSVVTIGADNVFLSLDKAARIVLPNQAGKLAGYVKDGKFNKITTECSTDTQTAGDNLSALGDCKINVGSNLVIWTKHFTEFITYTEAQKAEVKSTNNESVVSIPSAPVCSDAKPSSAPVLLSAQATGKNEVTLVWSKAKDPVTYYLVSYGTQKSVHQYGNPNVGNTTTYTVKNLSGNTTYYFKVRAGNHCMPGDFSNEIAVKTYGIKVSTPATGFKAGVLAEASVVNSAKLVDQPAKADSWMLRVVKFLAGFLPW</sequence>
<dbReference type="SUPFAM" id="SSF49265">
    <property type="entry name" value="Fibronectin type III"/>
    <property type="match status" value="1"/>
</dbReference>
<dbReference type="InterPro" id="IPR013783">
    <property type="entry name" value="Ig-like_fold"/>
</dbReference>
<dbReference type="InterPro" id="IPR003961">
    <property type="entry name" value="FN3_dom"/>
</dbReference>
<comment type="caution">
    <text evidence="3">The sequence shown here is derived from an EMBL/GenBank/DDBJ whole genome shotgun (WGS) entry which is preliminary data.</text>
</comment>
<evidence type="ECO:0000313" key="4">
    <source>
        <dbReference type="Proteomes" id="UP000034235"/>
    </source>
</evidence>
<dbReference type="Pfam" id="PF00041">
    <property type="entry name" value="fn3"/>
    <property type="match status" value="1"/>
</dbReference>
<dbReference type="EMBL" id="LBUP01000004">
    <property type="protein sequence ID" value="KKQ66731.1"/>
    <property type="molecule type" value="Genomic_DNA"/>
</dbReference>
<evidence type="ECO:0000259" key="2">
    <source>
        <dbReference type="PROSITE" id="PS50853"/>
    </source>
</evidence>
<dbReference type="PROSITE" id="PS50853">
    <property type="entry name" value="FN3"/>
    <property type="match status" value="1"/>
</dbReference>
<feature type="transmembrane region" description="Helical" evidence="1">
    <location>
        <begin position="21"/>
        <end position="38"/>
    </location>
</feature>
<dbReference type="Proteomes" id="UP000034235">
    <property type="component" value="Unassembled WGS sequence"/>
</dbReference>
<protein>
    <submittedName>
        <fullName evidence="3">Ig domain protein group 2 domain protein</fullName>
    </submittedName>
</protein>
<dbReference type="Pfam" id="PF01833">
    <property type="entry name" value="TIG"/>
    <property type="match status" value="1"/>
</dbReference>
<dbReference type="InterPro" id="IPR036116">
    <property type="entry name" value="FN3_sf"/>
</dbReference>
<keyword evidence="1" id="KW-1133">Transmembrane helix</keyword>
<proteinExistence type="predicted"/>
<dbReference type="InterPro" id="IPR014756">
    <property type="entry name" value="Ig_E-set"/>
</dbReference>
<dbReference type="CDD" id="cd00063">
    <property type="entry name" value="FN3"/>
    <property type="match status" value="1"/>
</dbReference>
<dbReference type="SUPFAM" id="SSF81296">
    <property type="entry name" value="E set domains"/>
    <property type="match status" value="1"/>
</dbReference>
<keyword evidence="1" id="KW-0472">Membrane</keyword>
<evidence type="ECO:0000256" key="1">
    <source>
        <dbReference type="SAM" id="Phobius"/>
    </source>
</evidence>
<dbReference type="AlphaFoldDB" id="A0A0G0MPB2"/>
<reference evidence="3 4" key="1">
    <citation type="journal article" date="2015" name="Nature">
        <title>rRNA introns, odd ribosomes, and small enigmatic genomes across a large radiation of phyla.</title>
        <authorList>
            <person name="Brown C.T."/>
            <person name="Hug L.A."/>
            <person name="Thomas B.C."/>
            <person name="Sharon I."/>
            <person name="Castelle C.J."/>
            <person name="Singh A."/>
            <person name="Wilkins M.J."/>
            <person name="Williams K.H."/>
            <person name="Banfield J.F."/>
        </authorList>
    </citation>
    <scope>NUCLEOTIDE SEQUENCE [LARGE SCALE GENOMIC DNA]</scope>
</reference>
<dbReference type="SMART" id="SM00060">
    <property type="entry name" value="FN3"/>
    <property type="match status" value="1"/>
</dbReference>
<dbReference type="InterPro" id="IPR002909">
    <property type="entry name" value="IPT_dom"/>
</dbReference>
<dbReference type="Gene3D" id="2.60.40.10">
    <property type="entry name" value="Immunoglobulins"/>
    <property type="match status" value="2"/>
</dbReference>
<evidence type="ECO:0000313" key="3">
    <source>
        <dbReference type="EMBL" id="KKQ66731.1"/>
    </source>
</evidence>
<accession>A0A0G0MPB2</accession>
<feature type="domain" description="Fibronectin type-III" evidence="2">
    <location>
        <begin position="439"/>
        <end position="528"/>
    </location>
</feature>
<name>A0A0G0MPB2_9BACT</name>
<keyword evidence="1" id="KW-0812">Transmembrane</keyword>